<keyword evidence="8" id="KW-1015">Disulfide bond</keyword>
<evidence type="ECO:0000256" key="3">
    <source>
        <dbReference type="ARBA" id="ARBA00015316"/>
    </source>
</evidence>
<reference evidence="13" key="1">
    <citation type="submission" date="2014-01" db="EMBL/GenBank/DDBJ databases">
        <title>The genome of the white-rot fungus Pycnoporus cinnabarinus: a basidiomycete model with a versatile arsenal for lignocellulosic biomass breakdown.</title>
        <authorList>
            <person name="Levasseur A."/>
            <person name="Lomascolo A."/>
            <person name="Ruiz-Duenas F.J."/>
            <person name="Uzan E."/>
            <person name="Piumi F."/>
            <person name="Kues U."/>
            <person name="Ram A.F.J."/>
            <person name="Murat C."/>
            <person name="Haon M."/>
            <person name="Benoit I."/>
            <person name="Arfi Y."/>
            <person name="Chevret D."/>
            <person name="Drula E."/>
            <person name="Kwon M.J."/>
            <person name="Gouret P."/>
            <person name="Lesage-Meessen L."/>
            <person name="Lombard V."/>
            <person name="Mariette J."/>
            <person name="Noirot C."/>
            <person name="Park J."/>
            <person name="Patyshakuliyeva A."/>
            <person name="Wieneger R.A.B."/>
            <person name="Wosten H.A.B."/>
            <person name="Martin F."/>
            <person name="Coutinho P.M."/>
            <person name="de Vries R."/>
            <person name="Martinez A.T."/>
            <person name="Klopp C."/>
            <person name="Pontarotti P."/>
            <person name="Henrissat B."/>
            <person name="Record E."/>
        </authorList>
    </citation>
    <scope>NUCLEOTIDE SEQUENCE [LARGE SCALE GENOMIC DNA]</scope>
    <source>
        <strain evidence="13">BRFM137</strain>
    </source>
</reference>
<feature type="transmembrane region" description="Helical" evidence="11">
    <location>
        <begin position="250"/>
        <end position="272"/>
    </location>
</feature>
<proteinExistence type="inferred from homology"/>
<dbReference type="STRING" id="5643.A0A060SDA1"/>
<dbReference type="InterPro" id="IPR013766">
    <property type="entry name" value="Thioredoxin_domain"/>
</dbReference>
<dbReference type="InterPro" id="IPR036249">
    <property type="entry name" value="Thioredoxin-like_sf"/>
</dbReference>
<feature type="compositionally biased region" description="Basic and acidic residues" evidence="10">
    <location>
        <begin position="282"/>
        <end position="291"/>
    </location>
</feature>
<feature type="binding site" evidence="7">
    <location>
        <position position="330"/>
    </location>
    <ligand>
        <name>Cu cation</name>
        <dbReference type="ChEBI" id="CHEBI:23378"/>
    </ligand>
</feature>
<keyword evidence="11" id="KW-1133">Transmembrane helix</keyword>
<dbReference type="OrthoDB" id="270009at2759"/>
<feature type="region of interest" description="Disordered" evidence="10">
    <location>
        <begin position="200"/>
        <end position="246"/>
    </location>
</feature>
<dbReference type="Gene3D" id="3.40.30.10">
    <property type="entry name" value="Glutaredoxin"/>
    <property type="match status" value="1"/>
</dbReference>
<feature type="binding site" evidence="7">
    <location>
        <position position="421"/>
    </location>
    <ligand>
        <name>Cu cation</name>
        <dbReference type="ChEBI" id="CHEBI:23378"/>
    </ligand>
</feature>
<dbReference type="AlphaFoldDB" id="A0A060SDA1"/>
<dbReference type="GO" id="GO:0033617">
    <property type="term" value="P:mitochondrial respiratory chain complex IV assembly"/>
    <property type="evidence" value="ECO:0007669"/>
    <property type="project" value="TreeGrafter"/>
</dbReference>
<evidence type="ECO:0000256" key="10">
    <source>
        <dbReference type="SAM" id="MobiDB-lite"/>
    </source>
</evidence>
<evidence type="ECO:0000256" key="9">
    <source>
        <dbReference type="RuleBase" id="RU004398"/>
    </source>
</evidence>
<feature type="domain" description="Thioredoxin" evidence="12">
    <location>
        <begin position="292"/>
        <end position="456"/>
    </location>
</feature>
<dbReference type="SUPFAM" id="SSF143870">
    <property type="entry name" value="PF0523-like"/>
    <property type="match status" value="1"/>
</dbReference>
<dbReference type="Gene3D" id="3.30.2380.10">
    <property type="entry name" value="CGI121/TPRKB"/>
    <property type="match status" value="1"/>
</dbReference>
<keyword evidence="5 7" id="KW-0186">Copper</keyword>
<keyword evidence="9" id="KW-0539">Nucleus</keyword>
<evidence type="ECO:0000256" key="7">
    <source>
        <dbReference type="PIRSR" id="PIRSR603782-1"/>
    </source>
</evidence>
<comment type="function">
    <text evidence="6">Component of the EKC/KEOPS complex that is required for the formation of a threonylcarbamoyl group on adenosine at position 37 (t(6)A37) in tRNAs that read codons beginning with adenine. The complex is probably involved in the transfer of the threonylcarbamoyl moiety of threonylcarbamoyl-AMP (TC-AMP) to the N6 group of A37. CGI121 acts as an allosteric effector that regulates the t(6)A activity of the complex. The EKC/KEOPS complex also promotes both telomere uncapping and telomere elongation. The complex is required for efficient recruitment of transcriptional coactivators. CGI121 is not required for tRNA modification.</text>
</comment>
<dbReference type="PANTHER" id="PTHR12151">
    <property type="entry name" value="ELECTRON TRANSPORT PROTIN SCO1/SENC FAMILY MEMBER"/>
    <property type="match status" value="1"/>
</dbReference>
<keyword evidence="11" id="KW-0812">Transmembrane</keyword>
<evidence type="ECO:0000256" key="11">
    <source>
        <dbReference type="SAM" id="Phobius"/>
    </source>
</evidence>
<dbReference type="InterPro" id="IPR013926">
    <property type="entry name" value="CGI121/TPRKB"/>
</dbReference>
<dbReference type="PROSITE" id="PS51352">
    <property type="entry name" value="THIOREDOXIN_2"/>
    <property type="match status" value="1"/>
</dbReference>
<name>A0A060SDA1_PYCCI</name>
<dbReference type="CDD" id="cd02968">
    <property type="entry name" value="SCO"/>
    <property type="match status" value="1"/>
</dbReference>
<sequence>METFEYPHLPSDLSTVHIALFTGVANAAALRSRIVRASQIQGPDGDAERDAVNFAFIDARLICSRLHLQTAIYQAILAQAQGTLRTKTVHSEILWALNPTNNYYKLNGEPALKELAKDPARERLFVDEIVTSSVAMKSSRAWIPDRRAPVSKYETSSPQLGLGVRDVCPLPARCLLPGLLLAPHILCALCDTKRTIQHSPAAHRNLPRRAYSQQAPSDPSRSNPSSGQDPKQKQSPLHQTSSGERDRATVGVFTPTAAALFVLTGIGLFFYFRKEKEKLLEQRRKEREDSQVGRPQVGGPFSLTTHKGEPFTEKDLLGKWSLIYFGFTNCPDICPEELDKMSAAVDKLDAEYGPIVQPIFISVDPARDTVPQVARYVREFHPRLVGLTGDYATLKATCKAYRVYFSTPPNARAEDDYLVDHSIFFYFMDPNGQFVDAFGKASTVDDVVERVKKEVARWEREYGRKV</sequence>
<dbReference type="EMBL" id="CCBP010000079">
    <property type="protein sequence ID" value="CDO70353.1"/>
    <property type="molecule type" value="Genomic_DNA"/>
</dbReference>
<comment type="similarity">
    <text evidence="2">Belongs to the SCO1/2 family.</text>
</comment>
<gene>
    <name evidence="13" type="ORF">BN946_scf184613.g3</name>
</gene>
<dbReference type="HOGENOM" id="CLU_046895_0_0_1"/>
<evidence type="ECO:0000256" key="5">
    <source>
        <dbReference type="ARBA" id="ARBA00023008"/>
    </source>
</evidence>
<dbReference type="FunFam" id="3.40.30.10:FF:000013">
    <property type="entry name" value="Blast:Protein SCO1 homolog, mitochondrial"/>
    <property type="match status" value="1"/>
</dbReference>
<dbReference type="GO" id="GO:0005507">
    <property type="term" value="F:copper ion binding"/>
    <property type="evidence" value="ECO:0007669"/>
    <property type="project" value="UniProtKB-ARBA"/>
</dbReference>
<feature type="compositionally biased region" description="Polar residues" evidence="10">
    <location>
        <begin position="211"/>
        <end position="242"/>
    </location>
</feature>
<dbReference type="Proteomes" id="UP000029665">
    <property type="component" value="Unassembled WGS sequence"/>
</dbReference>
<keyword evidence="11" id="KW-0472">Membrane</keyword>
<dbReference type="SUPFAM" id="SSF52833">
    <property type="entry name" value="Thioredoxin-like"/>
    <property type="match status" value="1"/>
</dbReference>
<evidence type="ECO:0000256" key="2">
    <source>
        <dbReference type="ARBA" id="ARBA00010996"/>
    </source>
</evidence>
<evidence type="ECO:0000256" key="1">
    <source>
        <dbReference type="ARBA" id="ARBA00005546"/>
    </source>
</evidence>
<evidence type="ECO:0000259" key="12">
    <source>
        <dbReference type="PROSITE" id="PS51352"/>
    </source>
</evidence>
<evidence type="ECO:0000313" key="14">
    <source>
        <dbReference type="Proteomes" id="UP000029665"/>
    </source>
</evidence>
<evidence type="ECO:0000313" key="13">
    <source>
        <dbReference type="EMBL" id="CDO70353.1"/>
    </source>
</evidence>
<dbReference type="Pfam" id="PF02630">
    <property type="entry name" value="SCO1-SenC"/>
    <property type="match status" value="1"/>
</dbReference>
<dbReference type="InterPro" id="IPR003782">
    <property type="entry name" value="SCO1/SenC"/>
</dbReference>
<keyword evidence="7" id="KW-0479">Metal-binding</keyword>
<feature type="disulfide bond" description="Redox-active" evidence="8">
    <location>
        <begin position="330"/>
        <end position="334"/>
    </location>
</feature>
<organism evidence="13 14">
    <name type="scientific">Pycnoporus cinnabarinus</name>
    <name type="common">Cinnabar-red polypore</name>
    <name type="synonym">Trametes cinnabarina</name>
    <dbReference type="NCBI Taxonomy" id="5643"/>
    <lineage>
        <taxon>Eukaryota</taxon>
        <taxon>Fungi</taxon>
        <taxon>Dikarya</taxon>
        <taxon>Basidiomycota</taxon>
        <taxon>Agaricomycotina</taxon>
        <taxon>Agaricomycetes</taxon>
        <taxon>Polyporales</taxon>
        <taxon>Polyporaceae</taxon>
        <taxon>Trametes</taxon>
    </lineage>
</organism>
<comment type="similarity">
    <text evidence="1 9">Belongs to the CGI121/TPRKB family.</text>
</comment>
<protein>
    <recommendedName>
        <fullName evidence="4">EKC/KEOPS complex subunit CGI121</fullName>
    </recommendedName>
    <alternativeName>
        <fullName evidence="3">EKC/KEOPS complex subunit cgi121</fullName>
    </alternativeName>
</protein>
<dbReference type="PANTHER" id="PTHR12151:SF5">
    <property type="entry name" value="AT19154P"/>
    <property type="match status" value="1"/>
</dbReference>
<comment type="caution">
    <text evidence="13">The sequence shown here is derived from an EMBL/GenBank/DDBJ whole genome shotgun (WGS) entry which is preliminary data.</text>
</comment>
<dbReference type="InterPro" id="IPR036504">
    <property type="entry name" value="CGI121/TPRKB_sf"/>
</dbReference>
<evidence type="ECO:0000256" key="4">
    <source>
        <dbReference type="ARBA" id="ARBA00016009"/>
    </source>
</evidence>
<feature type="region of interest" description="Disordered" evidence="10">
    <location>
        <begin position="282"/>
        <end position="305"/>
    </location>
</feature>
<feature type="binding site" evidence="7">
    <location>
        <position position="334"/>
    </location>
    <ligand>
        <name>Cu cation</name>
        <dbReference type="ChEBI" id="CHEBI:23378"/>
    </ligand>
</feature>
<keyword evidence="14" id="KW-1185">Reference proteome</keyword>
<evidence type="ECO:0000256" key="6">
    <source>
        <dbReference type="ARBA" id="ARBA00025043"/>
    </source>
</evidence>
<dbReference type="GO" id="GO:0005739">
    <property type="term" value="C:mitochondrion"/>
    <property type="evidence" value="ECO:0007669"/>
    <property type="project" value="GOC"/>
</dbReference>
<dbReference type="Pfam" id="PF08617">
    <property type="entry name" value="CGI-121"/>
    <property type="match status" value="1"/>
</dbReference>
<evidence type="ECO:0000256" key="8">
    <source>
        <dbReference type="PIRSR" id="PIRSR603782-2"/>
    </source>
</evidence>
<accession>A0A060SDA1</accession>